<evidence type="ECO:0000313" key="2">
    <source>
        <dbReference type="EMBL" id="MBN9669702.1"/>
    </source>
</evidence>
<dbReference type="Pfam" id="PF12146">
    <property type="entry name" value="Hydrolase_4"/>
    <property type="match status" value="1"/>
</dbReference>
<accession>A0A939J2M6</accession>
<dbReference type="InterPro" id="IPR029058">
    <property type="entry name" value="AB_hydrolase_fold"/>
</dbReference>
<dbReference type="InterPro" id="IPR022742">
    <property type="entry name" value="Hydrolase_4"/>
</dbReference>
<dbReference type="InterPro" id="IPR015946">
    <property type="entry name" value="KH_dom-like_a/b"/>
</dbReference>
<dbReference type="Gene3D" id="3.30.300.20">
    <property type="match status" value="1"/>
</dbReference>
<dbReference type="Gene3D" id="3.40.50.1820">
    <property type="entry name" value="alpha/beta hydrolase"/>
    <property type="match status" value="1"/>
</dbReference>
<dbReference type="PANTHER" id="PTHR39624">
    <property type="entry name" value="PROTEIN INVOLVED IN RIMO-MEDIATED BETA-METHYLTHIOLATION OF RIBOSOMAL PROTEIN S12 YCAO"/>
    <property type="match status" value="1"/>
</dbReference>
<dbReference type="Proteomes" id="UP000664096">
    <property type="component" value="Unassembled WGS sequence"/>
</dbReference>
<evidence type="ECO:0000313" key="3">
    <source>
        <dbReference type="Proteomes" id="UP000664096"/>
    </source>
</evidence>
<dbReference type="SUPFAM" id="SSF53474">
    <property type="entry name" value="alpha/beta-Hydrolases"/>
    <property type="match status" value="1"/>
</dbReference>
<dbReference type="InterPro" id="IPR036102">
    <property type="entry name" value="OsmC/Ohrsf"/>
</dbReference>
<evidence type="ECO:0000259" key="1">
    <source>
        <dbReference type="Pfam" id="PF12146"/>
    </source>
</evidence>
<dbReference type="AlphaFoldDB" id="A0A939J2M6"/>
<dbReference type="Pfam" id="PF02566">
    <property type="entry name" value="OsmC"/>
    <property type="match status" value="1"/>
</dbReference>
<feature type="domain" description="Serine aminopeptidase S33" evidence="1">
    <location>
        <begin position="49"/>
        <end position="153"/>
    </location>
</feature>
<dbReference type="RefSeq" id="WP_207139245.1">
    <property type="nucleotide sequence ID" value="NZ_JAEKJZ010000001.1"/>
</dbReference>
<dbReference type="InterPro" id="IPR003718">
    <property type="entry name" value="OsmC/Ohr_fam"/>
</dbReference>
<dbReference type="SUPFAM" id="SSF82784">
    <property type="entry name" value="OsmC-like"/>
    <property type="match status" value="1"/>
</dbReference>
<name>A0A939J2M6_9HYPH</name>
<gene>
    <name evidence="2" type="ORF">JF539_05085</name>
</gene>
<dbReference type="EMBL" id="JAEKJZ010000001">
    <property type="protein sequence ID" value="MBN9669702.1"/>
    <property type="molecule type" value="Genomic_DNA"/>
</dbReference>
<dbReference type="PANTHER" id="PTHR39624:SF2">
    <property type="entry name" value="OSMC-LIKE PROTEIN"/>
    <property type="match status" value="1"/>
</dbReference>
<protein>
    <submittedName>
        <fullName evidence="2">OsmC family protein</fullName>
    </submittedName>
</protein>
<comment type="caution">
    <text evidence="2">The sequence shown here is derived from an EMBL/GenBank/DDBJ whole genome shotgun (WGS) entry which is preliminary data.</text>
</comment>
<proteinExistence type="predicted"/>
<organism evidence="2 3">
    <name type="scientific">Roseibium aggregatum</name>
    <dbReference type="NCBI Taxonomy" id="187304"/>
    <lineage>
        <taxon>Bacteria</taxon>
        <taxon>Pseudomonadati</taxon>
        <taxon>Pseudomonadota</taxon>
        <taxon>Alphaproteobacteria</taxon>
        <taxon>Hyphomicrobiales</taxon>
        <taxon>Stappiaceae</taxon>
        <taxon>Roseibium</taxon>
    </lineage>
</organism>
<reference evidence="2" key="1">
    <citation type="submission" date="2020-12" db="EMBL/GenBank/DDBJ databases">
        <title>Oil enriched cultivation method for isolating marine PHA-producing bacteria.</title>
        <authorList>
            <person name="Zheng W."/>
            <person name="Yu S."/>
            <person name="Huang Y."/>
        </authorList>
    </citation>
    <scope>NUCLEOTIDE SEQUENCE</scope>
    <source>
        <strain evidence="2">SY-2-12</strain>
    </source>
</reference>
<dbReference type="FunFam" id="3.40.50.1820:FF:000487">
    <property type="entry name" value="Dienelactone hydrolase"/>
    <property type="match status" value="1"/>
</dbReference>
<sequence length="413" mass="43983">MTHSPLKLEFDGAHGARLAARLDLPASEIRAFALFAHCFTCSKDILGARHIAAALSAEGIAVLRFDFTGLGGSGGDFSSTGFSSNVEDLRRAADFLRENYAAPQLLIGHSLGGAAILSVAGDIPEARAVVTIGAPSDADHVIHNFKGSLAEIREQGAGEVDLAGRKFTIRKEFLDDLQTHSVREKTATLGKALLVMHAPLDDTVGIENATDIFVAAKHPKSFVSLDDADHLLSKSEDAAYAARVIASWAGRYLDPLKAEPADEVKDGVEVVETGQGKYQVMVSSGAHKLLADEPEEVGGLDSGPSPYGYLSAALGACTVMTLRMYAERKGLAVARIGTRVLHGKVHASDCDECSQDLKDRKGKIDRFERLISLEGDLDGETRARMLEIADKCPVHKTLEAGAAVVTREDTGQP</sequence>